<evidence type="ECO:0000256" key="3">
    <source>
        <dbReference type="ARBA" id="ARBA00022694"/>
    </source>
</evidence>
<evidence type="ECO:0000256" key="1">
    <source>
        <dbReference type="ARBA" id="ARBA00013267"/>
    </source>
</evidence>
<dbReference type="HAMAP" id="MF_01161">
    <property type="entry name" value="tRNA_Ile_lys_synt"/>
    <property type="match status" value="1"/>
</dbReference>
<dbReference type="PANTHER" id="PTHR43033">
    <property type="entry name" value="TRNA(ILE)-LYSIDINE SYNTHASE-RELATED"/>
    <property type="match status" value="1"/>
</dbReference>
<reference evidence="8 9" key="1">
    <citation type="journal article" date="2014" name="Genome Biol. Evol.">
        <title>The secreted proteins of Achlya hypogyna and Thraustotheca clavata identify the ancestral oomycete secretome and reveal gene acquisitions by horizontal gene transfer.</title>
        <authorList>
            <person name="Misner I."/>
            <person name="Blouin N."/>
            <person name="Leonard G."/>
            <person name="Richards T.A."/>
            <person name="Lane C.E."/>
        </authorList>
    </citation>
    <scope>NUCLEOTIDE SEQUENCE [LARGE SCALE GENOMIC DNA]</scope>
    <source>
        <strain evidence="8 9">ATCC 48635</strain>
    </source>
</reference>
<dbReference type="EC" id="6.3.4.19" evidence="1"/>
<evidence type="ECO:0000256" key="6">
    <source>
        <dbReference type="ARBA" id="ARBA00048539"/>
    </source>
</evidence>
<sequence length="335" mass="37188">MTAVARRTFAAVLARLALHPGRGRYAIALSGGADSTALLCLLSEWSEAPARQLIAITVDHALRAESAAEAAYVGGFAQRCHVPHQIHTVEWPRDTTLLRSQLQVQARERRYEVLERVCVDEGVDGLFVGHNLGDQAETLLMRLGRGSGWSGLAGIPMRTTIPVEPPSATPLLRPLLEFEKDDLKATCRRFGQPWVEDPSNDSDDFDRIRIRKELLRVKETNPDIMQRLLLLQQHAEEAHSDLASAADSLHQQYTSTDFSGHVLVQDSFVTDPRVFEELAIRVLSGIVRDVGRKQYAPRVAAVQGLWRHWKGRGMRTNTAMTVGGCLVRNHVTAAL</sequence>
<protein>
    <recommendedName>
        <fullName evidence="1">tRNA(Ile)-lysidine synthetase</fullName>
        <ecNumber evidence="1">6.3.4.19</ecNumber>
    </recommendedName>
</protein>
<proteinExistence type="inferred from homology"/>
<gene>
    <name evidence="8" type="ORF">ACHHYP_15828</name>
</gene>
<comment type="catalytic activity">
    <reaction evidence="6">
        <text>cytidine(34) in tRNA(Ile2) + L-lysine + ATP = lysidine(34) in tRNA(Ile2) + AMP + diphosphate + H(+)</text>
        <dbReference type="Rhea" id="RHEA:43744"/>
        <dbReference type="Rhea" id="RHEA-COMP:10625"/>
        <dbReference type="Rhea" id="RHEA-COMP:10670"/>
        <dbReference type="ChEBI" id="CHEBI:15378"/>
        <dbReference type="ChEBI" id="CHEBI:30616"/>
        <dbReference type="ChEBI" id="CHEBI:32551"/>
        <dbReference type="ChEBI" id="CHEBI:33019"/>
        <dbReference type="ChEBI" id="CHEBI:82748"/>
        <dbReference type="ChEBI" id="CHEBI:83665"/>
        <dbReference type="ChEBI" id="CHEBI:456215"/>
        <dbReference type="EC" id="6.3.4.19"/>
    </reaction>
</comment>
<dbReference type="SUPFAM" id="SSF52402">
    <property type="entry name" value="Adenine nucleotide alpha hydrolases-like"/>
    <property type="match status" value="1"/>
</dbReference>
<comment type="caution">
    <text evidence="8">The sequence shown here is derived from an EMBL/GenBank/DDBJ whole genome shotgun (WGS) entry which is preliminary data.</text>
</comment>
<keyword evidence="9" id="KW-1185">Reference proteome</keyword>
<keyword evidence="5" id="KW-0067">ATP-binding</keyword>
<dbReference type="Proteomes" id="UP000243579">
    <property type="component" value="Unassembled WGS sequence"/>
</dbReference>
<dbReference type="Gene3D" id="3.40.50.620">
    <property type="entry name" value="HUPs"/>
    <property type="match status" value="1"/>
</dbReference>
<evidence type="ECO:0000259" key="7">
    <source>
        <dbReference type="Pfam" id="PF01171"/>
    </source>
</evidence>
<feature type="domain" description="tRNA(Ile)-lysidine/2-thiocytidine synthase N-terminal" evidence="7">
    <location>
        <begin position="25"/>
        <end position="213"/>
    </location>
</feature>
<evidence type="ECO:0000256" key="2">
    <source>
        <dbReference type="ARBA" id="ARBA00022598"/>
    </source>
</evidence>
<dbReference type="OrthoDB" id="198857at2759"/>
<keyword evidence="2" id="KW-0436">Ligase</keyword>
<evidence type="ECO:0000313" key="8">
    <source>
        <dbReference type="EMBL" id="OQR96412.1"/>
    </source>
</evidence>
<dbReference type="InterPro" id="IPR012795">
    <property type="entry name" value="tRNA_Ile_lys_synt_N"/>
</dbReference>
<dbReference type="InterPro" id="IPR011063">
    <property type="entry name" value="TilS/TtcA_N"/>
</dbReference>
<accession>A0A1V9ZEL3</accession>
<name>A0A1V9ZEL3_ACHHY</name>
<dbReference type="EMBL" id="JNBR01000145">
    <property type="protein sequence ID" value="OQR96412.1"/>
    <property type="molecule type" value="Genomic_DNA"/>
</dbReference>
<dbReference type="InterPro" id="IPR012094">
    <property type="entry name" value="tRNA_Ile_lys_synt"/>
</dbReference>
<dbReference type="InterPro" id="IPR014729">
    <property type="entry name" value="Rossmann-like_a/b/a_fold"/>
</dbReference>
<dbReference type="Pfam" id="PF01171">
    <property type="entry name" value="ATP_bind_3"/>
    <property type="match status" value="1"/>
</dbReference>
<keyword evidence="4" id="KW-0547">Nucleotide-binding</keyword>
<dbReference type="GO" id="GO:0032267">
    <property type="term" value="F:tRNA(Ile)-lysidine synthase activity"/>
    <property type="evidence" value="ECO:0007669"/>
    <property type="project" value="UniProtKB-EC"/>
</dbReference>
<evidence type="ECO:0000256" key="5">
    <source>
        <dbReference type="ARBA" id="ARBA00022840"/>
    </source>
</evidence>
<evidence type="ECO:0000313" key="9">
    <source>
        <dbReference type="Proteomes" id="UP000243579"/>
    </source>
</evidence>
<dbReference type="GO" id="GO:0005524">
    <property type="term" value="F:ATP binding"/>
    <property type="evidence" value="ECO:0007669"/>
    <property type="project" value="UniProtKB-KW"/>
</dbReference>
<dbReference type="AlphaFoldDB" id="A0A1V9ZEL3"/>
<keyword evidence="3" id="KW-0819">tRNA processing</keyword>
<dbReference type="GO" id="GO:0008033">
    <property type="term" value="P:tRNA processing"/>
    <property type="evidence" value="ECO:0007669"/>
    <property type="project" value="UniProtKB-KW"/>
</dbReference>
<dbReference type="NCBIfam" id="TIGR02432">
    <property type="entry name" value="lysidine_TilS_N"/>
    <property type="match status" value="1"/>
</dbReference>
<evidence type="ECO:0000256" key="4">
    <source>
        <dbReference type="ARBA" id="ARBA00022741"/>
    </source>
</evidence>
<dbReference type="CDD" id="cd01992">
    <property type="entry name" value="TilS_N"/>
    <property type="match status" value="1"/>
</dbReference>
<organism evidence="8 9">
    <name type="scientific">Achlya hypogyna</name>
    <name type="common">Oomycete</name>
    <name type="synonym">Protoachlya hypogyna</name>
    <dbReference type="NCBI Taxonomy" id="1202772"/>
    <lineage>
        <taxon>Eukaryota</taxon>
        <taxon>Sar</taxon>
        <taxon>Stramenopiles</taxon>
        <taxon>Oomycota</taxon>
        <taxon>Saprolegniomycetes</taxon>
        <taxon>Saprolegniales</taxon>
        <taxon>Achlyaceae</taxon>
        <taxon>Achlya</taxon>
    </lineage>
</organism>
<dbReference type="PANTHER" id="PTHR43033:SF5">
    <property type="entry name" value="TRNA(ILE)-LYSIDINE SYNTHETASE"/>
    <property type="match status" value="1"/>
</dbReference>
<dbReference type="STRING" id="1202772.A0A1V9ZEL3"/>